<evidence type="ECO:0000256" key="3">
    <source>
        <dbReference type="ARBA" id="ARBA00022712"/>
    </source>
</evidence>
<evidence type="ECO:0000256" key="10">
    <source>
        <dbReference type="ARBA" id="ARBA00066838"/>
    </source>
</evidence>
<dbReference type="GO" id="GO:0005739">
    <property type="term" value="C:mitochondrion"/>
    <property type="evidence" value="ECO:0007669"/>
    <property type="project" value="TreeGrafter"/>
</dbReference>
<evidence type="ECO:0000256" key="8">
    <source>
        <dbReference type="ARBA" id="ARBA00052386"/>
    </source>
</evidence>
<reference evidence="11 12" key="1">
    <citation type="submission" date="2024-01" db="EMBL/GenBank/DDBJ databases">
        <title>The genomes of 5 underutilized Papilionoideae crops provide insights into root nodulation and disease resistance.</title>
        <authorList>
            <person name="Yuan L."/>
        </authorList>
    </citation>
    <scope>NUCLEOTIDE SEQUENCE [LARGE SCALE GENOMIC DNA]</scope>
    <source>
        <strain evidence="11">LY-2023</strain>
        <tissue evidence="11">Leaf</tissue>
    </source>
</reference>
<dbReference type="GO" id="GO:0006400">
    <property type="term" value="P:tRNA modification"/>
    <property type="evidence" value="ECO:0007669"/>
    <property type="project" value="TreeGrafter"/>
</dbReference>
<keyword evidence="6" id="KW-0809">Transit peptide</keyword>
<dbReference type="FunFam" id="1.10.287.890:FF:000002">
    <property type="entry name" value="Adenylate isopentenyltransferase 5, chloroplastic"/>
    <property type="match status" value="1"/>
</dbReference>
<name>A0AAN9JCN0_CLITE</name>
<keyword evidence="12" id="KW-1185">Reference proteome</keyword>
<dbReference type="InterPro" id="IPR027417">
    <property type="entry name" value="P-loop_NTPase"/>
</dbReference>
<dbReference type="PANTHER" id="PTHR11088">
    <property type="entry name" value="TRNA DIMETHYLALLYLTRANSFERASE"/>
    <property type="match status" value="1"/>
</dbReference>
<keyword evidence="5" id="KW-0067">ATP-binding</keyword>
<dbReference type="Gene3D" id="3.40.50.300">
    <property type="entry name" value="P-loop containing nucleotide triphosphate hydrolases"/>
    <property type="match status" value="1"/>
</dbReference>
<evidence type="ECO:0000256" key="7">
    <source>
        <dbReference type="ARBA" id="ARBA00051744"/>
    </source>
</evidence>
<keyword evidence="3" id="KW-0203">Cytokinin biosynthesis</keyword>
<keyword evidence="2" id="KW-0808">Transferase</keyword>
<dbReference type="GO" id="GO:0009824">
    <property type="term" value="F:AMP dimethylallyltransferase activity"/>
    <property type="evidence" value="ECO:0007669"/>
    <property type="project" value="UniProtKB-ARBA"/>
</dbReference>
<comment type="similarity">
    <text evidence="1">Belongs to the IPP transferase family.</text>
</comment>
<comment type="function">
    <text evidence="9">Involved in cytokinin biosynthesis. Catalyzes the transfer of an isopentenyl group from dimethylallyl diphosphate (DMAPP) to ATP and ADP.</text>
</comment>
<evidence type="ECO:0000256" key="1">
    <source>
        <dbReference type="ARBA" id="ARBA00005842"/>
    </source>
</evidence>
<evidence type="ECO:0000256" key="9">
    <source>
        <dbReference type="ARBA" id="ARBA00055191"/>
    </source>
</evidence>
<dbReference type="GO" id="GO:0052622">
    <property type="term" value="F:ATP/ADP dimethylallyltransferase activity"/>
    <property type="evidence" value="ECO:0007669"/>
    <property type="project" value="UniProtKB-EC"/>
</dbReference>
<evidence type="ECO:0000256" key="4">
    <source>
        <dbReference type="ARBA" id="ARBA00022741"/>
    </source>
</evidence>
<evidence type="ECO:0000313" key="11">
    <source>
        <dbReference type="EMBL" id="KAK7295799.1"/>
    </source>
</evidence>
<accession>A0AAN9JCN0</accession>
<comment type="caution">
    <text evidence="11">The sequence shown here is derived from an EMBL/GenBank/DDBJ whole genome shotgun (WGS) entry which is preliminary data.</text>
</comment>
<dbReference type="GO" id="GO:0052381">
    <property type="term" value="F:tRNA dimethylallyltransferase activity"/>
    <property type="evidence" value="ECO:0007669"/>
    <property type="project" value="TreeGrafter"/>
</dbReference>
<comment type="catalytic activity">
    <reaction evidence="7">
        <text>dimethylallyl diphosphate + ATP = N(6)-(dimethylallyl)adenosine 5'-triphosphate + diphosphate</text>
        <dbReference type="Rhea" id="RHEA:36331"/>
        <dbReference type="ChEBI" id="CHEBI:30616"/>
        <dbReference type="ChEBI" id="CHEBI:33019"/>
        <dbReference type="ChEBI" id="CHEBI:57623"/>
        <dbReference type="ChEBI" id="CHEBI:73532"/>
        <dbReference type="EC" id="2.5.1.112"/>
    </reaction>
</comment>
<evidence type="ECO:0000313" key="12">
    <source>
        <dbReference type="Proteomes" id="UP001359559"/>
    </source>
</evidence>
<dbReference type="SUPFAM" id="SSF52540">
    <property type="entry name" value="P-loop containing nucleoside triphosphate hydrolases"/>
    <property type="match status" value="1"/>
</dbReference>
<dbReference type="Pfam" id="PF01715">
    <property type="entry name" value="IPPT"/>
    <property type="match status" value="2"/>
</dbReference>
<organism evidence="11 12">
    <name type="scientific">Clitoria ternatea</name>
    <name type="common">Butterfly pea</name>
    <dbReference type="NCBI Taxonomy" id="43366"/>
    <lineage>
        <taxon>Eukaryota</taxon>
        <taxon>Viridiplantae</taxon>
        <taxon>Streptophyta</taxon>
        <taxon>Embryophyta</taxon>
        <taxon>Tracheophyta</taxon>
        <taxon>Spermatophyta</taxon>
        <taxon>Magnoliopsida</taxon>
        <taxon>eudicotyledons</taxon>
        <taxon>Gunneridae</taxon>
        <taxon>Pentapetalae</taxon>
        <taxon>rosids</taxon>
        <taxon>fabids</taxon>
        <taxon>Fabales</taxon>
        <taxon>Fabaceae</taxon>
        <taxon>Papilionoideae</taxon>
        <taxon>50 kb inversion clade</taxon>
        <taxon>NPAAA clade</taxon>
        <taxon>indigoferoid/millettioid clade</taxon>
        <taxon>Phaseoleae</taxon>
        <taxon>Clitoria</taxon>
    </lineage>
</organism>
<dbReference type="GO" id="GO:0009691">
    <property type="term" value="P:cytokinin biosynthetic process"/>
    <property type="evidence" value="ECO:0007669"/>
    <property type="project" value="UniProtKB-KW"/>
</dbReference>
<protein>
    <recommendedName>
        <fullName evidence="10">adenylate dimethylallyltransferase (ADP/ATP-dependent)</fullName>
        <ecNumber evidence="10">2.5.1.112</ecNumber>
    </recommendedName>
</protein>
<comment type="catalytic activity">
    <reaction evidence="8">
        <text>dimethylallyl diphosphate + ADP = N(6)-(dimethylallyl)adenosine 5'-diphosphate + diphosphate</text>
        <dbReference type="Rhea" id="RHEA:36327"/>
        <dbReference type="ChEBI" id="CHEBI:33019"/>
        <dbReference type="ChEBI" id="CHEBI:57623"/>
        <dbReference type="ChEBI" id="CHEBI:73533"/>
        <dbReference type="ChEBI" id="CHEBI:456216"/>
        <dbReference type="EC" id="2.5.1.112"/>
    </reaction>
</comment>
<dbReference type="Proteomes" id="UP001359559">
    <property type="component" value="Unassembled WGS sequence"/>
</dbReference>
<keyword evidence="4" id="KW-0547">Nucleotide-binding</keyword>
<evidence type="ECO:0000256" key="2">
    <source>
        <dbReference type="ARBA" id="ARBA00022679"/>
    </source>
</evidence>
<dbReference type="AlphaFoldDB" id="A0AAN9JCN0"/>
<dbReference type="PANTHER" id="PTHR11088:SF59">
    <property type="entry name" value="ADENYLATE ISOPENTENYLTRANSFERASE"/>
    <property type="match status" value="1"/>
</dbReference>
<dbReference type="Gene3D" id="1.10.287.890">
    <property type="entry name" value="Crystal structure of tRNA isopentenylpyrophosphate transferase (bh2366) domain"/>
    <property type="match status" value="1"/>
</dbReference>
<dbReference type="InterPro" id="IPR039657">
    <property type="entry name" value="Dimethylallyltransferase"/>
</dbReference>
<dbReference type="EMBL" id="JAYKXN010000004">
    <property type="protein sequence ID" value="KAK7295799.1"/>
    <property type="molecule type" value="Genomic_DNA"/>
</dbReference>
<dbReference type="GO" id="GO:0005524">
    <property type="term" value="F:ATP binding"/>
    <property type="evidence" value="ECO:0007669"/>
    <property type="project" value="UniProtKB-KW"/>
</dbReference>
<dbReference type="EC" id="2.5.1.112" evidence="10"/>
<evidence type="ECO:0000256" key="5">
    <source>
        <dbReference type="ARBA" id="ARBA00022840"/>
    </source>
</evidence>
<proteinExistence type="inferred from homology"/>
<evidence type="ECO:0000256" key="6">
    <source>
        <dbReference type="ARBA" id="ARBA00022946"/>
    </source>
</evidence>
<sequence>MNVFDSNKILLHQLKILMASSTACLAPIMKKKVIFIMGATGTGKTKLSIKLGTKFPSEIINSDKIQVYKGLDIITNKIPHSQRCSIPHHLLSIIDDPDYDYTIDEFCNNVINALNLITQNGHIPIIVGGSNTYLEALVEDPKIAFCSKYDCCFIWLNVSLDVLFQYLDMRVDQMIDEGVVDEIRDAYEPEVDYSRGIRRAIGVPEFGQYFQVEKEFGDDDVKREKTLEHAIKSTKENTCKLAQIQLDKIHRMIYELGWKMMKIDSTKLFKAVLKGEDYEHLYQETVFKPSLKIVQKFLEGTTE</sequence>
<gene>
    <name evidence="11" type="ORF">RJT34_18711</name>
</gene>